<evidence type="ECO:0000313" key="3">
    <source>
        <dbReference type="Proteomes" id="UP000077202"/>
    </source>
</evidence>
<gene>
    <name evidence="2" type="ORF">AXG93_1298s1010</name>
</gene>
<reference evidence="2" key="1">
    <citation type="submission" date="2016-03" db="EMBL/GenBank/DDBJ databases">
        <title>Mechanisms controlling the formation of the plant cell surface in tip-growing cells are functionally conserved among land plants.</title>
        <authorList>
            <person name="Honkanen S."/>
            <person name="Jones V.A."/>
            <person name="Morieri G."/>
            <person name="Champion C."/>
            <person name="Hetherington A.J."/>
            <person name="Kelly S."/>
            <person name="Saint-Marcoux D."/>
            <person name="Proust H."/>
            <person name="Prescott H."/>
            <person name="Dolan L."/>
        </authorList>
    </citation>
    <scope>NUCLEOTIDE SEQUENCE [LARGE SCALE GENOMIC DNA]</scope>
    <source>
        <tissue evidence="2">Whole gametophyte</tissue>
    </source>
</reference>
<sequence>MAGACTGYQWSHGQYQRSNCSQESSTFFIILGFTMLVLLVLLGLILVIACFRRNRRASASASSGQSGAPGSTDDCVIQMNGAGAGAGYFYGKDLEAVKCVIMAGEDKPTFLAHPVAMSLVRDENSKQEEKNIGETSKQQQQSVEMGFEVLVLRSIRVGHTFNPLLRFTHRGVP</sequence>
<evidence type="ECO:0000256" key="1">
    <source>
        <dbReference type="SAM" id="Phobius"/>
    </source>
</evidence>
<dbReference type="AlphaFoldDB" id="A0A176W0S5"/>
<organism evidence="2 3">
    <name type="scientific">Marchantia polymorpha subsp. ruderalis</name>
    <dbReference type="NCBI Taxonomy" id="1480154"/>
    <lineage>
        <taxon>Eukaryota</taxon>
        <taxon>Viridiplantae</taxon>
        <taxon>Streptophyta</taxon>
        <taxon>Embryophyta</taxon>
        <taxon>Marchantiophyta</taxon>
        <taxon>Marchantiopsida</taxon>
        <taxon>Marchantiidae</taxon>
        <taxon>Marchantiales</taxon>
        <taxon>Marchantiaceae</taxon>
        <taxon>Marchantia</taxon>
    </lineage>
</organism>
<protein>
    <submittedName>
        <fullName evidence="2">Uncharacterized protein</fullName>
    </submittedName>
</protein>
<accession>A0A176W0S5</accession>
<name>A0A176W0S5_MARPO</name>
<dbReference type="EMBL" id="LVLJ01002261">
    <property type="protein sequence ID" value="OAE26062.1"/>
    <property type="molecule type" value="Genomic_DNA"/>
</dbReference>
<proteinExistence type="predicted"/>
<evidence type="ECO:0000313" key="2">
    <source>
        <dbReference type="EMBL" id="OAE26062.1"/>
    </source>
</evidence>
<keyword evidence="1" id="KW-0472">Membrane</keyword>
<keyword evidence="1" id="KW-0812">Transmembrane</keyword>
<comment type="caution">
    <text evidence="2">The sequence shown here is derived from an EMBL/GenBank/DDBJ whole genome shotgun (WGS) entry which is preliminary data.</text>
</comment>
<keyword evidence="3" id="KW-1185">Reference proteome</keyword>
<dbReference type="Proteomes" id="UP000077202">
    <property type="component" value="Unassembled WGS sequence"/>
</dbReference>
<keyword evidence="1" id="KW-1133">Transmembrane helix</keyword>
<feature type="transmembrane region" description="Helical" evidence="1">
    <location>
        <begin position="27"/>
        <end position="51"/>
    </location>
</feature>